<dbReference type="PANTHER" id="PTHR43133:SF62">
    <property type="entry name" value="RNA POLYMERASE SIGMA FACTOR SIGZ"/>
    <property type="match status" value="1"/>
</dbReference>
<dbReference type="CDD" id="cd06171">
    <property type="entry name" value="Sigma70_r4"/>
    <property type="match status" value="1"/>
</dbReference>
<dbReference type="RefSeq" id="WP_263415061.1">
    <property type="nucleotide sequence ID" value="NZ_BAABBH010000001.1"/>
</dbReference>
<dbReference type="Pfam" id="PF08281">
    <property type="entry name" value="Sigma70_r4_2"/>
    <property type="match status" value="1"/>
</dbReference>
<dbReference type="InterPro" id="IPR013325">
    <property type="entry name" value="RNA_pol_sigma_r2"/>
</dbReference>
<evidence type="ECO:0000313" key="8">
    <source>
        <dbReference type="Proteomes" id="UP001634747"/>
    </source>
</evidence>
<dbReference type="InterPro" id="IPR014284">
    <property type="entry name" value="RNA_pol_sigma-70_dom"/>
</dbReference>
<dbReference type="InterPro" id="IPR007627">
    <property type="entry name" value="RNA_pol_sigma70_r2"/>
</dbReference>
<dbReference type="InterPro" id="IPR013324">
    <property type="entry name" value="RNA_pol_sigma_r3/r4-like"/>
</dbReference>
<dbReference type="PANTHER" id="PTHR43133">
    <property type="entry name" value="RNA POLYMERASE ECF-TYPE SIGMA FACTO"/>
    <property type="match status" value="1"/>
</dbReference>
<evidence type="ECO:0000256" key="3">
    <source>
        <dbReference type="ARBA" id="ARBA00023082"/>
    </source>
</evidence>
<dbReference type="NCBIfam" id="TIGR02937">
    <property type="entry name" value="sigma70-ECF"/>
    <property type="match status" value="1"/>
</dbReference>
<keyword evidence="8" id="KW-1185">Reference proteome</keyword>
<dbReference type="EMBL" id="JBJYXY010000001">
    <property type="protein sequence ID" value="MFN2976056.1"/>
    <property type="molecule type" value="Genomic_DNA"/>
</dbReference>
<dbReference type="Gene3D" id="1.10.1740.10">
    <property type="match status" value="1"/>
</dbReference>
<comment type="similarity">
    <text evidence="1">Belongs to the sigma-70 factor family. ECF subfamily.</text>
</comment>
<reference evidence="7 8" key="1">
    <citation type="submission" date="2024-12" db="EMBL/GenBank/DDBJ databases">
        <authorList>
            <person name="Lee Y."/>
        </authorList>
    </citation>
    <scope>NUCLEOTIDE SEQUENCE [LARGE SCALE GENOMIC DNA]</scope>
    <source>
        <strain evidence="7 8">03SUJ4</strain>
    </source>
</reference>
<dbReference type="Pfam" id="PF04542">
    <property type="entry name" value="Sigma70_r2"/>
    <property type="match status" value="1"/>
</dbReference>
<dbReference type="InterPro" id="IPR036388">
    <property type="entry name" value="WH-like_DNA-bd_sf"/>
</dbReference>
<evidence type="ECO:0000256" key="2">
    <source>
        <dbReference type="ARBA" id="ARBA00023015"/>
    </source>
</evidence>
<feature type="domain" description="RNA polymerase sigma-70 region 2" evidence="5">
    <location>
        <begin position="35"/>
        <end position="102"/>
    </location>
</feature>
<evidence type="ECO:0000259" key="6">
    <source>
        <dbReference type="Pfam" id="PF08281"/>
    </source>
</evidence>
<keyword evidence="3" id="KW-0731">Sigma factor</keyword>
<feature type="domain" description="RNA polymerase sigma factor 70 region 4 type 2" evidence="6">
    <location>
        <begin position="130"/>
        <end position="178"/>
    </location>
</feature>
<comment type="caution">
    <text evidence="7">The sequence shown here is derived from an EMBL/GenBank/DDBJ whole genome shotgun (WGS) entry which is preliminary data.</text>
</comment>
<dbReference type="Gene3D" id="1.10.10.10">
    <property type="entry name" value="Winged helix-like DNA-binding domain superfamily/Winged helix DNA-binding domain"/>
    <property type="match status" value="1"/>
</dbReference>
<evidence type="ECO:0000256" key="1">
    <source>
        <dbReference type="ARBA" id="ARBA00010641"/>
    </source>
</evidence>
<name>A0ABW9KJU3_9BACT</name>
<dbReference type="InterPro" id="IPR013249">
    <property type="entry name" value="RNA_pol_sigma70_r4_t2"/>
</dbReference>
<proteinExistence type="inferred from homology"/>
<evidence type="ECO:0000259" key="5">
    <source>
        <dbReference type="Pfam" id="PF04542"/>
    </source>
</evidence>
<keyword evidence="4" id="KW-0804">Transcription</keyword>
<gene>
    <name evidence="7" type="ORF">ACK2TP_09800</name>
</gene>
<keyword evidence="2" id="KW-0805">Transcription regulation</keyword>
<organism evidence="7 8">
    <name type="scientific">Terriglobus aquaticus</name>
    <dbReference type="NCBI Taxonomy" id="940139"/>
    <lineage>
        <taxon>Bacteria</taxon>
        <taxon>Pseudomonadati</taxon>
        <taxon>Acidobacteriota</taxon>
        <taxon>Terriglobia</taxon>
        <taxon>Terriglobales</taxon>
        <taxon>Acidobacteriaceae</taxon>
        <taxon>Terriglobus</taxon>
    </lineage>
</organism>
<evidence type="ECO:0000313" key="7">
    <source>
        <dbReference type="EMBL" id="MFN2976056.1"/>
    </source>
</evidence>
<dbReference type="InterPro" id="IPR039425">
    <property type="entry name" value="RNA_pol_sigma-70-like"/>
</dbReference>
<evidence type="ECO:0000256" key="4">
    <source>
        <dbReference type="ARBA" id="ARBA00023163"/>
    </source>
</evidence>
<dbReference type="SUPFAM" id="SSF88659">
    <property type="entry name" value="Sigma3 and sigma4 domains of RNA polymerase sigma factors"/>
    <property type="match status" value="1"/>
</dbReference>
<dbReference type="SUPFAM" id="SSF88946">
    <property type="entry name" value="Sigma2 domain of RNA polymerase sigma factors"/>
    <property type="match status" value="1"/>
</dbReference>
<sequence>MSDSSTRPRLEEGQESDPALLLRIKEGDEQALTRLFQRHSKLVFSVAMRVLNDREDAEDVLQEIFMQVWRKPFELREDQQSLEPLLAVMTRNRAVDSIRRRKLTQPVDDLPLASPVNLAASSENNLLLARVREVASQLPVEQQTALEMAFFEGLTHTEIAAKTATPLGTVKTRIRAAVNLLERTLKA</sequence>
<accession>A0ABW9KJU3</accession>
<protein>
    <submittedName>
        <fullName evidence="7">RNA polymerase sigma factor</fullName>
    </submittedName>
</protein>
<dbReference type="Proteomes" id="UP001634747">
    <property type="component" value="Unassembled WGS sequence"/>
</dbReference>